<proteinExistence type="inferred from homology"/>
<comment type="subcellular location">
    <subcellularLocation>
        <location evidence="1 8">Cell outer membrane</location>
        <topology evidence="1 8">Multi-pass membrane protein</topology>
    </subcellularLocation>
</comment>
<comment type="caution">
    <text evidence="13">The sequence shown here is derived from an EMBL/GenBank/DDBJ whole genome shotgun (WGS) entry which is preliminary data.</text>
</comment>
<dbReference type="Pfam" id="PF07715">
    <property type="entry name" value="Plug"/>
    <property type="match status" value="1"/>
</dbReference>
<dbReference type="EMBL" id="JBHTIF010000002">
    <property type="protein sequence ID" value="MFD0726485.1"/>
    <property type="molecule type" value="Genomic_DNA"/>
</dbReference>
<feature type="domain" description="TonB-dependent receptor plug" evidence="12">
    <location>
        <begin position="49"/>
        <end position="156"/>
    </location>
</feature>
<dbReference type="PANTHER" id="PTHR30069:SF28">
    <property type="entry name" value="TONB-DEPENDENT RECEPTOR YNCD-RELATED"/>
    <property type="match status" value="1"/>
</dbReference>
<keyword evidence="13" id="KW-0675">Receptor</keyword>
<keyword evidence="5 9" id="KW-0798">TonB box</keyword>
<organism evidence="13 14">
    <name type="scientific">Lysobacter brunescens</name>
    <dbReference type="NCBI Taxonomy" id="262323"/>
    <lineage>
        <taxon>Bacteria</taxon>
        <taxon>Pseudomonadati</taxon>
        <taxon>Pseudomonadota</taxon>
        <taxon>Gammaproteobacteria</taxon>
        <taxon>Lysobacterales</taxon>
        <taxon>Lysobacteraceae</taxon>
        <taxon>Lysobacter</taxon>
    </lineage>
</organism>
<dbReference type="Gene3D" id="2.170.130.10">
    <property type="entry name" value="TonB-dependent receptor, plug domain"/>
    <property type="match status" value="1"/>
</dbReference>
<dbReference type="Gene3D" id="2.40.170.20">
    <property type="entry name" value="TonB-dependent receptor, beta-barrel domain"/>
    <property type="match status" value="1"/>
</dbReference>
<evidence type="ECO:0000256" key="2">
    <source>
        <dbReference type="ARBA" id="ARBA00022448"/>
    </source>
</evidence>
<name>A0ABW2YE55_9GAMM</name>
<dbReference type="InterPro" id="IPR036942">
    <property type="entry name" value="Beta-barrel_TonB_sf"/>
</dbReference>
<evidence type="ECO:0000313" key="14">
    <source>
        <dbReference type="Proteomes" id="UP001597110"/>
    </source>
</evidence>
<evidence type="ECO:0000256" key="9">
    <source>
        <dbReference type="RuleBase" id="RU003357"/>
    </source>
</evidence>
<evidence type="ECO:0000256" key="3">
    <source>
        <dbReference type="ARBA" id="ARBA00022452"/>
    </source>
</evidence>
<feature type="chain" id="PRO_5046951094" evidence="10">
    <location>
        <begin position="25"/>
        <end position="698"/>
    </location>
</feature>
<keyword evidence="14" id="KW-1185">Reference proteome</keyword>
<feature type="signal peptide" evidence="10">
    <location>
        <begin position="1"/>
        <end position="24"/>
    </location>
</feature>
<dbReference type="InterPro" id="IPR039426">
    <property type="entry name" value="TonB-dep_rcpt-like"/>
</dbReference>
<keyword evidence="4 8" id="KW-0812">Transmembrane</keyword>
<keyword evidence="6 8" id="KW-0472">Membrane</keyword>
<comment type="similarity">
    <text evidence="8 9">Belongs to the TonB-dependent receptor family.</text>
</comment>
<dbReference type="PANTHER" id="PTHR30069">
    <property type="entry name" value="TONB-DEPENDENT OUTER MEMBRANE RECEPTOR"/>
    <property type="match status" value="1"/>
</dbReference>
<keyword evidence="7 8" id="KW-0998">Cell outer membrane</keyword>
<evidence type="ECO:0000313" key="13">
    <source>
        <dbReference type="EMBL" id="MFD0726485.1"/>
    </source>
</evidence>
<accession>A0ABW2YE55</accession>
<dbReference type="PROSITE" id="PS52016">
    <property type="entry name" value="TONB_DEPENDENT_REC_3"/>
    <property type="match status" value="1"/>
</dbReference>
<evidence type="ECO:0000256" key="5">
    <source>
        <dbReference type="ARBA" id="ARBA00023077"/>
    </source>
</evidence>
<gene>
    <name evidence="13" type="ORF">ACFQ0E_12865</name>
</gene>
<evidence type="ECO:0000256" key="6">
    <source>
        <dbReference type="ARBA" id="ARBA00023136"/>
    </source>
</evidence>
<evidence type="ECO:0000256" key="4">
    <source>
        <dbReference type="ARBA" id="ARBA00022692"/>
    </source>
</evidence>
<keyword evidence="2 8" id="KW-0813">Transport</keyword>
<keyword evidence="3 8" id="KW-1134">Transmembrane beta strand</keyword>
<evidence type="ECO:0000256" key="10">
    <source>
        <dbReference type="SAM" id="SignalP"/>
    </source>
</evidence>
<dbReference type="InterPro" id="IPR037066">
    <property type="entry name" value="Plug_dom_sf"/>
</dbReference>
<evidence type="ECO:0000259" key="12">
    <source>
        <dbReference type="Pfam" id="PF07715"/>
    </source>
</evidence>
<dbReference type="InterPro" id="IPR000531">
    <property type="entry name" value="Beta-barrel_TonB"/>
</dbReference>
<dbReference type="SUPFAM" id="SSF56935">
    <property type="entry name" value="Porins"/>
    <property type="match status" value="1"/>
</dbReference>
<evidence type="ECO:0000256" key="7">
    <source>
        <dbReference type="ARBA" id="ARBA00023237"/>
    </source>
</evidence>
<reference evidence="14" key="1">
    <citation type="journal article" date="2019" name="Int. J. Syst. Evol. Microbiol.">
        <title>The Global Catalogue of Microorganisms (GCM) 10K type strain sequencing project: providing services to taxonomists for standard genome sequencing and annotation.</title>
        <authorList>
            <consortium name="The Broad Institute Genomics Platform"/>
            <consortium name="The Broad Institute Genome Sequencing Center for Infectious Disease"/>
            <person name="Wu L."/>
            <person name="Ma J."/>
        </authorList>
    </citation>
    <scope>NUCLEOTIDE SEQUENCE [LARGE SCALE GENOMIC DNA]</scope>
    <source>
        <strain evidence="14">CCUG 55585</strain>
    </source>
</reference>
<dbReference type="RefSeq" id="WP_386824398.1">
    <property type="nucleotide sequence ID" value="NZ_JBHTIF010000002.1"/>
</dbReference>
<dbReference type="InterPro" id="IPR012910">
    <property type="entry name" value="Plug_dom"/>
</dbReference>
<dbReference type="Proteomes" id="UP001597110">
    <property type="component" value="Unassembled WGS sequence"/>
</dbReference>
<evidence type="ECO:0000256" key="8">
    <source>
        <dbReference type="PROSITE-ProRule" id="PRU01360"/>
    </source>
</evidence>
<keyword evidence="10" id="KW-0732">Signal</keyword>
<feature type="domain" description="TonB-dependent receptor-like beta-barrel" evidence="11">
    <location>
        <begin position="270"/>
        <end position="663"/>
    </location>
</feature>
<dbReference type="Pfam" id="PF00593">
    <property type="entry name" value="TonB_dep_Rec_b-barrel"/>
    <property type="match status" value="1"/>
</dbReference>
<protein>
    <submittedName>
        <fullName evidence="13">TonB-dependent receptor family protein</fullName>
    </submittedName>
</protein>
<evidence type="ECO:0000259" key="11">
    <source>
        <dbReference type="Pfam" id="PF00593"/>
    </source>
</evidence>
<evidence type="ECO:0000256" key="1">
    <source>
        <dbReference type="ARBA" id="ARBA00004571"/>
    </source>
</evidence>
<sequence>MTSFHPLAMSLACACCLPFAQAHAQDTDDATELDRIEVVGSPRPKPPPPGAIARIDAPTLREGQRQVNLSEALQRVPGFTALDRNNYAQDLQIQTRGFGARSTFGIRGVRLIVDGIPSSGADGQGQAASFPLSSLDRIEVLRGPLALRHGSAPGGVILGSSEAPIEGAVDLDLWAGDDGARRANLQVDGRSRELRFRWRAQAGTFATDGLRPQSATRRHHANALGEWQWGERDRLRVVFNGLHQPLSEDPLGLTAAAFADDPEGTDPAARRFDTRKTVDDLQFGATWMRTLAAHGATRGTTGLSAYRSDRRVEQSLALPATAQAAAGSAGGVIDLARVSDGLEWHYALRGPRGRLELAIEAARLDEARRGYENFVGTQVGVRGRLRRDERNRVDSLDAAVVGSLDLAHGVDLLGGVRASRQRIDSRDRFLANGDDSGARSDDRLAWSLGIEWAYSVPGTLYAHVGEQGEAPTLNELAYRADGSAGLNRDLDASRARSVEAGWRWRGERGEFSVAAYRIDTLDEIVPALNRGGRASFANAGATRREGVELGAWLPFGERWTATLAASWVDARFEDDFAFVVQNETRTVSAGNRMPGIPRTDLFAELAWHAPDARWSTALEARAVGRIAVDDRNTDAAPGHARFAWRLSGRFGDGWRAFLRVDNLFDRRHAGSVIVNEANGRFFEPGAGRSVTVGIGWRR</sequence>